<dbReference type="SUPFAM" id="SSF50729">
    <property type="entry name" value="PH domain-like"/>
    <property type="match status" value="1"/>
</dbReference>
<dbReference type="EMBL" id="KV878690">
    <property type="protein sequence ID" value="OJJ68527.1"/>
    <property type="molecule type" value="Genomic_DNA"/>
</dbReference>
<feature type="region of interest" description="Disordered" evidence="5">
    <location>
        <begin position="1"/>
        <end position="43"/>
    </location>
</feature>
<dbReference type="InterPro" id="IPR011993">
    <property type="entry name" value="PH-like_dom_sf"/>
</dbReference>
<dbReference type="OMA" id="VRIYGLW"/>
<dbReference type="PANTHER" id="PTHR16290:SF0">
    <property type="entry name" value="DECAPPING PROTEIN 1, ISOFORM A"/>
    <property type="match status" value="1"/>
</dbReference>
<dbReference type="Proteomes" id="UP000184499">
    <property type="component" value="Unassembled WGS sequence"/>
</dbReference>
<dbReference type="OrthoDB" id="440673at2759"/>
<proteinExistence type="inferred from homology"/>
<dbReference type="RefSeq" id="XP_067475776.1">
    <property type="nucleotide sequence ID" value="XM_067619444.1"/>
</dbReference>
<dbReference type="CDD" id="cd13182">
    <property type="entry name" value="EVH1-like_Dcp1"/>
    <property type="match status" value="1"/>
</dbReference>
<evidence type="ECO:0000256" key="2">
    <source>
        <dbReference type="ARBA" id="ARBA00008778"/>
    </source>
</evidence>
<dbReference type="GO" id="GO:0031087">
    <property type="term" value="P:deadenylation-independent decapping of nuclear-transcribed mRNA"/>
    <property type="evidence" value="ECO:0007669"/>
    <property type="project" value="TreeGrafter"/>
</dbReference>
<dbReference type="Gene3D" id="2.30.29.30">
    <property type="entry name" value="Pleckstrin-homology domain (PH domain)/Phosphotyrosine-binding domain (PTB)"/>
    <property type="match status" value="1"/>
</dbReference>
<dbReference type="GO" id="GO:0000932">
    <property type="term" value="C:P-body"/>
    <property type="evidence" value="ECO:0007669"/>
    <property type="project" value="TreeGrafter"/>
</dbReference>
<gene>
    <name evidence="6" type="ORF">ASPBRDRAFT_159183</name>
</gene>
<evidence type="ECO:0000313" key="7">
    <source>
        <dbReference type="Proteomes" id="UP000184499"/>
    </source>
</evidence>
<organism evidence="6 7">
    <name type="scientific">Aspergillus brasiliensis (strain CBS 101740 / IMI 381727 / IBT 21946)</name>
    <dbReference type="NCBI Taxonomy" id="767769"/>
    <lineage>
        <taxon>Eukaryota</taxon>
        <taxon>Fungi</taxon>
        <taxon>Dikarya</taxon>
        <taxon>Ascomycota</taxon>
        <taxon>Pezizomycotina</taxon>
        <taxon>Eurotiomycetes</taxon>
        <taxon>Eurotiomycetidae</taxon>
        <taxon>Eurotiales</taxon>
        <taxon>Aspergillaceae</taxon>
        <taxon>Aspergillus</taxon>
        <taxon>Aspergillus subgen. Circumdati</taxon>
    </lineage>
</organism>
<sequence length="348" mass="38641">MTGRKPRRQNNNNNNINNHNHNHRRHLSQGITQPSDYDSDFHNYLSDTQQLHDHQEPSMPPPLRSNEELNLSVLRRHNPSITNILSLAQYAVVYIFSPSSRQWEKNGIEGSLFVCQLTQGPLGEERYSVFVLNRRGLNNFDLSLTDGENVEITEDYIILKSDYNPEAEGANSSNGINGANGSTKPGANNGTNVRIYGLWIYSEPPPNSTAETRTINAQMIRECATHAGQSMKLARERLEAAQQNGLHVAAAVAAATAPPLDEVQSSVPMGRQISLKDLFGQQRTQDDEWSVRAHQLGPNEWQQQQQQQQPPAPPAMAMPGVGANPNPPRQDVLGDLFRRAGLAYQGGQ</sequence>
<evidence type="ECO:0000256" key="5">
    <source>
        <dbReference type="SAM" id="MobiDB-lite"/>
    </source>
</evidence>
<protein>
    <recommendedName>
        <fullName evidence="8">Decapping enzyme Dcp1</fullName>
    </recommendedName>
</protein>
<keyword evidence="7" id="KW-1185">Reference proteome</keyword>
<dbReference type="FunFam" id="2.30.29.30:FF:000444">
    <property type="entry name" value="Decapping enzyme Dcp1, putative"/>
    <property type="match status" value="1"/>
</dbReference>
<dbReference type="Pfam" id="PF06058">
    <property type="entry name" value="DCP1"/>
    <property type="match status" value="1"/>
</dbReference>
<dbReference type="GO" id="GO:0000290">
    <property type="term" value="P:deadenylation-dependent decapping of nuclear-transcribed mRNA"/>
    <property type="evidence" value="ECO:0007669"/>
    <property type="project" value="InterPro"/>
</dbReference>
<reference evidence="7" key="1">
    <citation type="journal article" date="2017" name="Genome Biol.">
        <title>Comparative genomics reveals high biological diversity and specific adaptations in the industrially and medically important fungal genus Aspergillus.</title>
        <authorList>
            <person name="de Vries R.P."/>
            <person name="Riley R."/>
            <person name="Wiebenga A."/>
            <person name="Aguilar-Osorio G."/>
            <person name="Amillis S."/>
            <person name="Uchima C.A."/>
            <person name="Anderluh G."/>
            <person name="Asadollahi M."/>
            <person name="Askin M."/>
            <person name="Barry K."/>
            <person name="Battaglia E."/>
            <person name="Bayram O."/>
            <person name="Benocci T."/>
            <person name="Braus-Stromeyer S.A."/>
            <person name="Caldana C."/>
            <person name="Canovas D."/>
            <person name="Cerqueira G.C."/>
            <person name="Chen F."/>
            <person name="Chen W."/>
            <person name="Choi C."/>
            <person name="Clum A."/>
            <person name="Dos Santos R.A."/>
            <person name="Damasio A.R."/>
            <person name="Diallinas G."/>
            <person name="Emri T."/>
            <person name="Fekete E."/>
            <person name="Flipphi M."/>
            <person name="Freyberg S."/>
            <person name="Gallo A."/>
            <person name="Gournas C."/>
            <person name="Habgood R."/>
            <person name="Hainaut M."/>
            <person name="Harispe M.L."/>
            <person name="Henrissat B."/>
            <person name="Hilden K.S."/>
            <person name="Hope R."/>
            <person name="Hossain A."/>
            <person name="Karabika E."/>
            <person name="Karaffa L."/>
            <person name="Karanyi Z."/>
            <person name="Krasevec N."/>
            <person name="Kuo A."/>
            <person name="Kusch H."/>
            <person name="LaButti K."/>
            <person name="Lagendijk E.L."/>
            <person name="Lapidus A."/>
            <person name="Levasseur A."/>
            <person name="Lindquist E."/>
            <person name="Lipzen A."/>
            <person name="Logrieco A.F."/>
            <person name="MacCabe A."/>
            <person name="Maekelae M.R."/>
            <person name="Malavazi I."/>
            <person name="Melin P."/>
            <person name="Meyer V."/>
            <person name="Mielnichuk N."/>
            <person name="Miskei M."/>
            <person name="Molnar A.P."/>
            <person name="Mule G."/>
            <person name="Ngan C.Y."/>
            <person name="Orejas M."/>
            <person name="Orosz E."/>
            <person name="Ouedraogo J.P."/>
            <person name="Overkamp K.M."/>
            <person name="Park H.-S."/>
            <person name="Perrone G."/>
            <person name="Piumi F."/>
            <person name="Punt P.J."/>
            <person name="Ram A.F."/>
            <person name="Ramon A."/>
            <person name="Rauscher S."/>
            <person name="Record E."/>
            <person name="Riano-Pachon D.M."/>
            <person name="Robert V."/>
            <person name="Roehrig J."/>
            <person name="Ruller R."/>
            <person name="Salamov A."/>
            <person name="Salih N.S."/>
            <person name="Samson R.A."/>
            <person name="Sandor E."/>
            <person name="Sanguinetti M."/>
            <person name="Schuetze T."/>
            <person name="Sepcic K."/>
            <person name="Shelest E."/>
            <person name="Sherlock G."/>
            <person name="Sophianopoulou V."/>
            <person name="Squina F.M."/>
            <person name="Sun H."/>
            <person name="Susca A."/>
            <person name="Todd R.B."/>
            <person name="Tsang A."/>
            <person name="Unkles S.E."/>
            <person name="van de Wiele N."/>
            <person name="van Rossen-Uffink D."/>
            <person name="Oliveira J.V."/>
            <person name="Vesth T.C."/>
            <person name="Visser J."/>
            <person name="Yu J.-H."/>
            <person name="Zhou M."/>
            <person name="Andersen M.R."/>
            <person name="Archer D.B."/>
            <person name="Baker S.E."/>
            <person name="Benoit I."/>
            <person name="Brakhage A.A."/>
            <person name="Braus G.H."/>
            <person name="Fischer R."/>
            <person name="Frisvad J.C."/>
            <person name="Goldman G.H."/>
            <person name="Houbraken J."/>
            <person name="Oakley B."/>
            <person name="Pocsi I."/>
            <person name="Scazzocchio C."/>
            <person name="Seiboth B."/>
            <person name="vanKuyk P.A."/>
            <person name="Wortman J."/>
            <person name="Dyer P.S."/>
            <person name="Grigoriev I.V."/>
        </authorList>
    </citation>
    <scope>NUCLEOTIDE SEQUENCE [LARGE SCALE GENOMIC DNA]</scope>
    <source>
        <strain evidence="7">CBS 101740 / IMI 381727 / IBT 21946</strain>
    </source>
</reference>
<dbReference type="GO" id="GO:0006397">
    <property type="term" value="P:mRNA processing"/>
    <property type="evidence" value="ECO:0007669"/>
    <property type="project" value="UniProtKB-KW"/>
</dbReference>
<dbReference type="STRING" id="767769.A0A1L9UA08"/>
<dbReference type="InterPro" id="IPR010334">
    <property type="entry name" value="Dcp1"/>
</dbReference>
<comment type="subcellular location">
    <subcellularLocation>
        <location evidence="1">Cytoplasm</location>
    </subcellularLocation>
</comment>
<feature type="region of interest" description="Disordered" evidence="5">
    <location>
        <begin position="298"/>
        <end position="333"/>
    </location>
</feature>
<keyword evidence="3" id="KW-0963">Cytoplasm</keyword>
<feature type="compositionally biased region" description="Low complexity" evidence="5">
    <location>
        <begin position="9"/>
        <end position="19"/>
    </location>
</feature>
<accession>A0A1L9UA08</accession>
<dbReference type="AlphaFoldDB" id="A0A1L9UA08"/>
<dbReference type="VEuPathDB" id="FungiDB:ASPBRDRAFT_159183"/>
<keyword evidence="4" id="KW-0507">mRNA processing</keyword>
<dbReference type="GeneID" id="93571932"/>
<name>A0A1L9UA08_ASPBC</name>
<evidence type="ECO:0000313" key="6">
    <source>
        <dbReference type="EMBL" id="OJJ68527.1"/>
    </source>
</evidence>
<evidence type="ECO:0000256" key="3">
    <source>
        <dbReference type="ARBA" id="ARBA00022490"/>
    </source>
</evidence>
<evidence type="ECO:0000256" key="4">
    <source>
        <dbReference type="ARBA" id="ARBA00022664"/>
    </source>
</evidence>
<dbReference type="GO" id="GO:0008047">
    <property type="term" value="F:enzyme activator activity"/>
    <property type="evidence" value="ECO:0007669"/>
    <property type="project" value="InterPro"/>
</dbReference>
<evidence type="ECO:0008006" key="8">
    <source>
        <dbReference type="Google" id="ProtNLM"/>
    </source>
</evidence>
<dbReference type="GO" id="GO:0003729">
    <property type="term" value="F:mRNA binding"/>
    <property type="evidence" value="ECO:0007669"/>
    <property type="project" value="TreeGrafter"/>
</dbReference>
<dbReference type="PANTHER" id="PTHR16290">
    <property type="entry name" value="TRANSCRIPTION FACTOR SMIF DECAPPING ENZYME DCP1"/>
    <property type="match status" value="1"/>
</dbReference>
<evidence type="ECO:0000256" key="1">
    <source>
        <dbReference type="ARBA" id="ARBA00004496"/>
    </source>
</evidence>
<comment type="similarity">
    <text evidence="2">Belongs to the DCP1 family.</text>
</comment>